<organism evidence="3 4">
    <name type="scientific">Riccia sorocarpa</name>
    <dbReference type="NCBI Taxonomy" id="122646"/>
    <lineage>
        <taxon>Eukaryota</taxon>
        <taxon>Viridiplantae</taxon>
        <taxon>Streptophyta</taxon>
        <taxon>Embryophyta</taxon>
        <taxon>Marchantiophyta</taxon>
        <taxon>Marchantiopsida</taxon>
        <taxon>Marchantiidae</taxon>
        <taxon>Marchantiales</taxon>
        <taxon>Ricciaceae</taxon>
        <taxon>Riccia</taxon>
    </lineage>
</organism>
<feature type="region of interest" description="Disordered" evidence="1">
    <location>
        <begin position="281"/>
        <end position="352"/>
    </location>
</feature>
<dbReference type="EMBL" id="JBJQOH010000003">
    <property type="protein sequence ID" value="KAL3693637.1"/>
    <property type="molecule type" value="Genomic_DNA"/>
</dbReference>
<comment type="caution">
    <text evidence="3">The sequence shown here is derived from an EMBL/GenBank/DDBJ whole genome shotgun (WGS) entry which is preliminary data.</text>
</comment>
<feature type="compositionally biased region" description="Basic and acidic residues" evidence="1">
    <location>
        <begin position="2106"/>
        <end position="2118"/>
    </location>
</feature>
<feature type="compositionally biased region" description="Basic and acidic residues" evidence="1">
    <location>
        <begin position="1494"/>
        <end position="1507"/>
    </location>
</feature>
<feature type="compositionally biased region" description="Basic and acidic residues" evidence="1">
    <location>
        <begin position="174"/>
        <end position="187"/>
    </location>
</feature>
<feature type="region of interest" description="Disordered" evidence="1">
    <location>
        <begin position="150"/>
        <end position="235"/>
    </location>
</feature>
<dbReference type="Pfam" id="PF25569">
    <property type="entry name" value="TPR_ZFYVE26"/>
    <property type="match status" value="1"/>
</dbReference>
<reference evidence="3 4" key="1">
    <citation type="submission" date="2024-09" db="EMBL/GenBank/DDBJ databases">
        <title>Chromosome-scale assembly of Riccia sorocarpa.</title>
        <authorList>
            <person name="Paukszto L."/>
        </authorList>
    </citation>
    <scope>NUCLEOTIDE SEQUENCE [LARGE SCALE GENOMIC DNA]</scope>
    <source>
        <strain evidence="3">LP-2024</strain>
        <tissue evidence="3">Aerial parts of the thallus</tissue>
    </source>
</reference>
<feature type="compositionally biased region" description="Polar residues" evidence="1">
    <location>
        <begin position="386"/>
        <end position="402"/>
    </location>
</feature>
<evidence type="ECO:0000259" key="2">
    <source>
        <dbReference type="Pfam" id="PF25569"/>
    </source>
</evidence>
<protein>
    <recommendedName>
        <fullName evidence="2">ZFYVE26-like TPR repeats domain-containing protein</fullName>
    </recommendedName>
</protein>
<dbReference type="InterPro" id="IPR057946">
    <property type="entry name" value="TPR_ZFYVE26"/>
</dbReference>
<feature type="region of interest" description="Disordered" evidence="1">
    <location>
        <begin position="1200"/>
        <end position="1221"/>
    </location>
</feature>
<feature type="domain" description="ZFYVE26-like TPR repeats" evidence="2">
    <location>
        <begin position="2590"/>
        <end position="2706"/>
    </location>
</feature>
<feature type="region of interest" description="Disordered" evidence="1">
    <location>
        <begin position="386"/>
        <end position="415"/>
    </location>
</feature>
<feature type="region of interest" description="Disordered" evidence="1">
    <location>
        <begin position="1493"/>
        <end position="1519"/>
    </location>
</feature>
<feature type="region of interest" description="Disordered" evidence="1">
    <location>
        <begin position="1531"/>
        <end position="1552"/>
    </location>
</feature>
<feature type="compositionally biased region" description="Polar residues" evidence="1">
    <location>
        <begin position="2119"/>
        <end position="2130"/>
    </location>
</feature>
<evidence type="ECO:0000313" key="4">
    <source>
        <dbReference type="Proteomes" id="UP001633002"/>
    </source>
</evidence>
<proteinExistence type="predicted"/>
<evidence type="ECO:0000256" key="1">
    <source>
        <dbReference type="SAM" id="MobiDB-lite"/>
    </source>
</evidence>
<dbReference type="PANTHER" id="PTHR35478">
    <property type="entry name" value="ZINC FINGER FYVE DOMAIN PROTEIN"/>
    <property type="match status" value="1"/>
</dbReference>
<dbReference type="Proteomes" id="UP001633002">
    <property type="component" value="Unassembled WGS sequence"/>
</dbReference>
<gene>
    <name evidence="3" type="ORF">R1sor_007288</name>
</gene>
<sequence length="2708" mass="299382">MENKQEILLCRVIANHLFLSQFEPFRACLRTLYEINPPLAVGILQAIIQKGGELKGIIWSESVPSSAHLTWLCLGELLALEAERNFTFRGERARWASDPQLIFNNVEFILLVELLQGLSVAKASTLSKESEDKLWDLGRDDFRRFGESVSFSASSSSGNARKSEGISFDGFSGESRRAQNTDVRKQGSESLTTDGIQHVEGEASRTAGESRLSTGSASETAADKASSEDEQGGSFKVNFTERELEEAGAKFVQELSVTGVERLIERCRILEAVGVEDGLLGDDLVSQNPQGDEDPKHEDVDGGAEGGRSTAGVETKSKDKMPGQKGPESNDTGSGTEVQAGSAVPEKDSETKSRLSEQHFAWLRNVTLYHPDLLHALSSNIRRQLSLNVPSPNSNRRQTSQQNEDDPFESEPGNQEEISARLNASGGGPQIPLQQAQFELGDAICTAVQNVHLSQMKADIHGGRLVRASQHIRYLHECSGIADAQYRDVVRFVMKAAKKGMDPGRSSRDRSNDAAVLWIYEQVTAACSAKLLSLAESAQDDLILEEVEENRAGAEHSLPPPLEKLHKQLQRPRTVTSTSMISTDTVAIRTCKVDLYQYARVVGEHVLEVVVEAAFSSIKALQLQKAADVLAPFPRLQPLVTVMGWDLLGGNTAGRRRLVELLWTSRQKSGRLDGGSVPGRPAEEESCIEELCHQLCYRLELAYYAALVNSGVSWEAGGGKIFGSTRQKASSRSQEEQPPADPFVANLVLERLAMHSPIRVIFDVVPDIRLQDALELIGMQPVGQSTTASWQRQQDLELLHMHFGIQAAVYTLVAMEASSDEAQRAQAQRRAKFSFLELRQHLDAVTSPVRKIWMMDTVVHLLHVDELSLAQQAMEDLARWDDPETSKESPGTSKFSVEEEKSTAVALVGDILVMLRQAMSSVVLEVQGKRKAKQSATVLMRDSSSAHSAIPDSARKPWEQKVARLQKFVDDWEWRLAVLQRLSPSSQRQWQWKEALTVLRAAPSTLLNMCVQRAQYDLGEEAVHRFALPPEEAASLQLAEFVARAVSRSSVDDRTPTSDADLNLVALPPLANILLHLDVAAASASKVGVAQHLLGQARVLLSQISQGVAQKQSNLSVDQKQEACLVFVLRRVIQRLQELLEQDRYRPLQASLSGADMVSPGTEVGSRQRALGILQQTIEDAHEGKRQFLSGTLHNIGKALANEDSDDTSSKQVSSPSEKKQMSLEHVLGCGFAVSSKYAPPSLSGWGDHAEASSVALKAGGKRFLGPLGNKPTAYLSAFILYIATVGDIVDGVDTTHDYNFFSLVYERPNDLLTRLVFERGSADAAGKVAEIMGSDLVHQIISACVPPVYAPKGGKGWACIPRLPSRGVQSAGIGQSSGAYPASSGEGDAELYPLRRDVIKHLATLSPVRAILACVFGSSRFTVLVKEGDGDHTTIEDQFKQQEADRWFYEFALEQSERYSTLNRWIQLQANIQRLSDSAVYTKGLKSNDTIEEERRKSVKRVRESQEDFDTDDEQEKSVIRGIQGASAGWDGLHGSATDKPAPSASDVKAPQASPALTVLLDWENEAPYEEAVQRLMGEGKLVDALALADRWLRDGAPDRLLQLLIEKGEDAGSNSNFHWQGQGVSHTLWNSSWQYCIRLRDKNLAATLALRYLHRWELDAAIDVLTMCSCHLNPTEPLYEEVVRVRQSLQQYGRILRADSRFSNWREVEKFCLSDPEGLALRLASKGAVSAALDVAESFNLPNVTRRELQGRQLVKLLTSDPTTGGGPAEGLRFLSTLHHPEDALAVAMAAMEQLPNLRSKQLLVHFFLKRRVGTLTEEEHGRLDRLALGLRMLGALPLPWQQRCSALHEHPRLILETLLMWKQLKAASQLLDAFPKLRDDELIIAYASKAITYSTAPGERPRTFSPAVNTKPVTRVKSNITSGISSLQRRAFSWASRDIPAKAAPKEVPNRKRKMLPPTQIAAWEAMAGIPEERAGLGASSQEGYERTPQVSRMDELVLTGDPAKDEAVRASHRYESAPSSILFKALLALCSEEIVAAKAAVDLCIAQIKKLLSAEQLPLDASSEIKERAFHATEAFVQALRHASAQLRNLQRPPASAEVETNSEKKEGVKETKDQSASTSSESPTTDKLPELLILADVWLSRVEILQSLLGAGISASVDDLVDEEHAISLRDRLIQGERYTMAAHTCTKCKIDALPVWEAWGHALLRIENYAQARNKFKKALLLLKREPAPFVRQIIHTMEAGPPVDVPAARSLYTHMAKTDTDDSLSAESYLNIFYTPSYKPRLKKVSEDSADHSAKEPAYMNGEEPVQSNLDAVRYEECVYYLHEYGRSDYLNFAFRHGHYSEACLVFFPIDSVPPPPLPSPYATETAPAASPQRPDPLATDYGTVEDLIDLCVSYGAVAHLERILVHRVDSENAAVREHTIQALTRICTFLETHRQFNHLYRFQVLKKDYIAASLCCIQLFLNSQTQEQGLEQLKRAKARLEDGLAVRQQDLSRSGAKVAKAKLPSDKLTQEELSKLAARINTQMEVVRTFGESEGPLWNWSLFGNPNDADTFKRRSDTAEKLVEKNFDLAYEIIQDFNLPGMQIYAAVAASLADRKNRKGVEDLYKQIKSLLKDGEPDEVLTAAINVFAKKRERSEKLIDMLANPHKKVLALVLCGRLKSAFQVASRSGSVSDVQYVNHQARLLKSEAVQELCKQWLAKN</sequence>
<dbReference type="PANTHER" id="PTHR35478:SF1">
    <property type="entry name" value="ZINC FINGER FYVE DOMAIN-CONTAINING PROTEIN 26"/>
    <property type="match status" value="1"/>
</dbReference>
<name>A0ABD3HSY7_9MARC</name>
<evidence type="ECO:0000313" key="3">
    <source>
        <dbReference type="EMBL" id="KAL3693637.1"/>
    </source>
</evidence>
<keyword evidence="4" id="KW-1185">Reference proteome</keyword>
<feature type="compositionally biased region" description="Polar residues" evidence="1">
    <location>
        <begin position="327"/>
        <end position="339"/>
    </location>
</feature>
<feature type="region of interest" description="Disordered" evidence="1">
    <location>
        <begin position="2093"/>
        <end position="2130"/>
    </location>
</feature>
<accession>A0ABD3HSY7</accession>